<evidence type="ECO:0000313" key="2">
    <source>
        <dbReference type="EMBL" id="MFC5746807.1"/>
    </source>
</evidence>
<dbReference type="EMBL" id="JBHSON010000017">
    <property type="protein sequence ID" value="MFC5746807.1"/>
    <property type="molecule type" value="Genomic_DNA"/>
</dbReference>
<proteinExistence type="predicted"/>
<name>A0ABW0ZWF8_9ACTN</name>
<keyword evidence="1" id="KW-1133">Transmembrane helix</keyword>
<dbReference type="RefSeq" id="WP_378282429.1">
    <property type="nucleotide sequence ID" value="NZ_JBHSON010000017.1"/>
</dbReference>
<accession>A0ABW0ZWF8</accession>
<comment type="caution">
    <text evidence="2">The sequence shown here is derived from an EMBL/GenBank/DDBJ whole genome shotgun (WGS) entry which is preliminary data.</text>
</comment>
<dbReference type="Proteomes" id="UP001596074">
    <property type="component" value="Unassembled WGS sequence"/>
</dbReference>
<protein>
    <recommendedName>
        <fullName evidence="4">XapX domain-containing protein</fullName>
    </recommendedName>
</protein>
<evidence type="ECO:0000313" key="3">
    <source>
        <dbReference type="Proteomes" id="UP001596074"/>
    </source>
</evidence>
<feature type="transmembrane region" description="Helical" evidence="1">
    <location>
        <begin position="41"/>
        <end position="57"/>
    </location>
</feature>
<sequence length="67" mass="6804">MRAVGAVLLGFIAGLFAGFALELLAAGVGRLVVDAPGLPAPLPVALAVTGGVAALVADRRARRRERR</sequence>
<organism evidence="2 3">
    <name type="scientific">Actinomadura rugatobispora</name>
    <dbReference type="NCBI Taxonomy" id="1994"/>
    <lineage>
        <taxon>Bacteria</taxon>
        <taxon>Bacillati</taxon>
        <taxon>Actinomycetota</taxon>
        <taxon>Actinomycetes</taxon>
        <taxon>Streptosporangiales</taxon>
        <taxon>Thermomonosporaceae</taxon>
        <taxon>Actinomadura</taxon>
    </lineage>
</organism>
<gene>
    <name evidence="2" type="ORF">ACFPZN_14370</name>
</gene>
<keyword evidence="1" id="KW-0812">Transmembrane</keyword>
<reference evidence="3" key="1">
    <citation type="journal article" date="2019" name="Int. J. Syst. Evol. Microbiol.">
        <title>The Global Catalogue of Microorganisms (GCM) 10K type strain sequencing project: providing services to taxonomists for standard genome sequencing and annotation.</title>
        <authorList>
            <consortium name="The Broad Institute Genomics Platform"/>
            <consortium name="The Broad Institute Genome Sequencing Center for Infectious Disease"/>
            <person name="Wu L."/>
            <person name="Ma J."/>
        </authorList>
    </citation>
    <scope>NUCLEOTIDE SEQUENCE [LARGE SCALE GENOMIC DNA]</scope>
    <source>
        <strain evidence="3">KCTC 42087</strain>
    </source>
</reference>
<evidence type="ECO:0008006" key="4">
    <source>
        <dbReference type="Google" id="ProtNLM"/>
    </source>
</evidence>
<keyword evidence="1" id="KW-0472">Membrane</keyword>
<evidence type="ECO:0000256" key="1">
    <source>
        <dbReference type="SAM" id="Phobius"/>
    </source>
</evidence>
<keyword evidence="3" id="KW-1185">Reference proteome</keyword>